<protein>
    <submittedName>
        <fullName evidence="3">Peptidase C14</fullName>
    </submittedName>
</protein>
<dbReference type="GO" id="GO:0004197">
    <property type="term" value="F:cysteine-type endopeptidase activity"/>
    <property type="evidence" value="ECO:0007669"/>
    <property type="project" value="InterPro"/>
</dbReference>
<dbReference type="Gene3D" id="3.40.50.12660">
    <property type="match status" value="2"/>
</dbReference>
<dbReference type="GO" id="GO:0005737">
    <property type="term" value="C:cytoplasm"/>
    <property type="evidence" value="ECO:0007669"/>
    <property type="project" value="TreeGrafter"/>
</dbReference>
<dbReference type="Pfam" id="PF00656">
    <property type="entry name" value="Peptidase_C14"/>
    <property type="match status" value="1"/>
</dbReference>
<organism evidence="3 4">
    <name type="scientific">Gonapodya prolifera (strain JEL478)</name>
    <name type="common">Monoblepharis prolifera</name>
    <dbReference type="NCBI Taxonomy" id="1344416"/>
    <lineage>
        <taxon>Eukaryota</taxon>
        <taxon>Fungi</taxon>
        <taxon>Fungi incertae sedis</taxon>
        <taxon>Chytridiomycota</taxon>
        <taxon>Chytridiomycota incertae sedis</taxon>
        <taxon>Monoblepharidomycetes</taxon>
        <taxon>Monoblepharidales</taxon>
        <taxon>Gonapodyaceae</taxon>
        <taxon>Gonapodya</taxon>
    </lineage>
</organism>
<dbReference type="OMA" id="KMVTMFS"/>
<dbReference type="InterPro" id="IPR050452">
    <property type="entry name" value="Metacaspase"/>
</dbReference>
<feature type="domain" description="Peptidase C14 caspase" evidence="2">
    <location>
        <begin position="4"/>
        <end position="298"/>
    </location>
</feature>
<dbReference type="EMBL" id="KQ965766">
    <property type="protein sequence ID" value="KXS14785.1"/>
    <property type="molecule type" value="Genomic_DNA"/>
</dbReference>
<evidence type="ECO:0000313" key="4">
    <source>
        <dbReference type="Proteomes" id="UP000070544"/>
    </source>
</evidence>
<accession>A0A139AEB7</accession>
<name>A0A139AEB7_GONPJ</name>
<evidence type="ECO:0000259" key="2">
    <source>
        <dbReference type="Pfam" id="PF00656"/>
    </source>
</evidence>
<gene>
    <name evidence="3" type="ORF">M427DRAFT_99370</name>
</gene>
<keyword evidence="4" id="KW-1185">Reference proteome</keyword>
<dbReference type="GO" id="GO:0006508">
    <property type="term" value="P:proteolysis"/>
    <property type="evidence" value="ECO:0007669"/>
    <property type="project" value="InterPro"/>
</dbReference>
<evidence type="ECO:0000256" key="1">
    <source>
        <dbReference type="ARBA" id="ARBA00009005"/>
    </source>
</evidence>
<comment type="similarity">
    <text evidence="1">Belongs to the peptidase C14B family.</text>
</comment>
<proteinExistence type="inferred from homology"/>
<dbReference type="OrthoDB" id="3223806at2759"/>
<reference evidence="3 4" key="1">
    <citation type="journal article" date="2015" name="Genome Biol. Evol.">
        <title>Phylogenomic analyses indicate that early fungi evolved digesting cell walls of algal ancestors of land plants.</title>
        <authorList>
            <person name="Chang Y."/>
            <person name="Wang S."/>
            <person name="Sekimoto S."/>
            <person name="Aerts A.L."/>
            <person name="Choi C."/>
            <person name="Clum A."/>
            <person name="LaButti K.M."/>
            <person name="Lindquist E.A."/>
            <person name="Yee Ngan C."/>
            <person name="Ohm R.A."/>
            <person name="Salamov A.A."/>
            <person name="Grigoriev I.V."/>
            <person name="Spatafora J.W."/>
            <person name="Berbee M.L."/>
        </authorList>
    </citation>
    <scope>NUCLEOTIDE SEQUENCE [LARGE SCALE GENOMIC DNA]</scope>
    <source>
        <strain evidence="3 4">JEL478</strain>
    </source>
</reference>
<dbReference type="PANTHER" id="PTHR48104">
    <property type="entry name" value="METACASPASE-4"/>
    <property type="match status" value="1"/>
</dbReference>
<dbReference type="PANTHER" id="PTHR48104:SF30">
    <property type="entry name" value="METACASPASE-1"/>
    <property type="match status" value="1"/>
</dbReference>
<dbReference type="InterPro" id="IPR011600">
    <property type="entry name" value="Pept_C14_caspase"/>
</dbReference>
<dbReference type="Proteomes" id="UP000070544">
    <property type="component" value="Unassembled WGS sequence"/>
</dbReference>
<dbReference type="AlphaFoldDB" id="A0A139AEB7"/>
<evidence type="ECO:0000313" key="3">
    <source>
        <dbReference type="EMBL" id="KXS14785.1"/>
    </source>
</evidence>
<sequence length="311" mass="34564">MGNKKALLIGINYRGSGQELKGCINDVAHMYEYLTQSCGYSKDKMVVMTEDATNPNFLPNSRNIIAGFRWLVRDNRPGDTLFLHYSGHGSQVQDPVDSRPDHPDFDDTIVPLDYKQAGQITSTQLHKMLVSPLPQGVKLTVIFDCCHSGTMLELPYTFRPDAKGNVSVHKFTEYAKSAISNGKIAFNKHAPLQTRIAAAKDLFSDRAAQAEAGAGQIHDEEEFTDDWGHENKVVYCYSGCMDEQTSADTKIAGTPVGAMSWALLSVLHQNPRQSYSDVLRNTRQMLANKYSQIPQLSVGRQDANLNEIISF</sequence>